<proteinExistence type="predicted"/>
<dbReference type="EMBL" id="KF926093">
    <property type="protein sequence ID" value="AHC94212.1"/>
    <property type="molecule type" value="Genomic_DNA"/>
</dbReference>
<name>V9VI24_9CAUD</name>
<gene>
    <name evidence="1" type="ORF">T548_0134</name>
</gene>
<evidence type="ECO:0000313" key="1">
    <source>
        <dbReference type="EMBL" id="AHC94212.1"/>
    </source>
</evidence>
<dbReference type="RefSeq" id="YP_009007012.1">
    <property type="nucleotide sequence ID" value="NC_023574.1"/>
</dbReference>
<dbReference type="Proteomes" id="UP000018883">
    <property type="component" value="Segment"/>
</dbReference>
<keyword evidence="2" id="KW-1185">Reference proteome</keyword>
<organism evidence="1 2">
    <name type="scientific">Lactococcus phage phiL47</name>
    <dbReference type="NCBI Taxonomy" id="1412875"/>
    <lineage>
        <taxon>Viruses</taxon>
        <taxon>Duplodnaviria</taxon>
        <taxon>Heunggongvirae</taxon>
        <taxon>Uroviricota</taxon>
        <taxon>Caudoviricetes</taxon>
        <taxon>Audreyjarvisvirus</taxon>
        <taxon>Audreyjarvisvirus L47</taxon>
    </lineage>
</organism>
<reference evidence="1 2" key="1">
    <citation type="journal article" date="2014" name="Front. Microbiol.">
        <title>Phages of non-dairy lactococci: isolation and characterization of ?L47, a phage infecting the grass isolate Lactococcus lactis ssp. cremoris DPC6860.</title>
        <authorList>
            <person name="Cavanagh D."/>
            <person name="Guinane C.M."/>
            <person name="Neve H."/>
            <person name="Coffey A."/>
            <person name="Ross R.P."/>
            <person name="Fitzgerald G.F."/>
            <person name="McAuliffe O."/>
        </authorList>
    </citation>
    <scope>NUCLEOTIDE SEQUENCE [LARGE SCALE GENOMIC DNA]</scope>
</reference>
<dbReference type="KEGG" id="vg:18503690"/>
<dbReference type="GeneID" id="18503690"/>
<accession>V9VI24</accession>
<sequence length="60" mass="7157">MLVRFNFDTDYLGTDEEEVFEYEDSTPSEKIMDDLEAWRDERISYWAEIVDEDGEVIGEL</sequence>
<evidence type="ECO:0000313" key="2">
    <source>
        <dbReference type="Proteomes" id="UP000018883"/>
    </source>
</evidence>
<protein>
    <submittedName>
        <fullName evidence="1">Uncharacterized protein</fullName>
    </submittedName>
</protein>